<evidence type="ECO:0000313" key="6">
    <source>
        <dbReference type="Proteomes" id="UP000346198"/>
    </source>
</evidence>
<evidence type="ECO:0000256" key="2">
    <source>
        <dbReference type="ARBA" id="ARBA00022679"/>
    </source>
</evidence>
<dbReference type="PANTHER" id="PTHR21599">
    <property type="entry name" value="GLYCERATE KINASE"/>
    <property type="match status" value="1"/>
</dbReference>
<dbReference type="InterPro" id="IPR036129">
    <property type="entry name" value="Glycerate_kinase_sf"/>
</dbReference>
<dbReference type="PANTHER" id="PTHR21599:SF0">
    <property type="entry name" value="GLYCERATE KINASE"/>
    <property type="match status" value="1"/>
</dbReference>
<evidence type="ECO:0000256" key="4">
    <source>
        <dbReference type="PIRNR" id="PIRNR006078"/>
    </source>
</evidence>
<dbReference type="Proteomes" id="UP000346198">
    <property type="component" value="Unassembled WGS sequence"/>
</dbReference>
<keyword evidence="3 4" id="KW-0418">Kinase</keyword>
<dbReference type="RefSeq" id="WP_136064472.1">
    <property type="nucleotide sequence ID" value="NZ_CAAHFH010000002.1"/>
</dbReference>
<gene>
    <name evidence="5" type="primary">glxK</name>
    <name evidence="5" type="ORF">SCARR_04912</name>
</gene>
<keyword evidence="6" id="KW-1185">Reference proteome</keyword>
<dbReference type="InterPro" id="IPR004381">
    <property type="entry name" value="Glycerate_kinase"/>
</dbReference>
<dbReference type="InterPro" id="IPR018197">
    <property type="entry name" value="Glycerate_kinase_RE-like"/>
</dbReference>
<dbReference type="InterPro" id="IPR018193">
    <property type="entry name" value="Glyc_kinase_flavodox-like_fold"/>
</dbReference>
<organism evidence="5 6">
    <name type="scientific">Pontiella sulfatireligans</name>
    <dbReference type="NCBI Taxonomy" id="2750658"/>
    <lineage>
        <taxon>Bacteria</taxon>
        <taxon>Pseudomonadati</taxon>
        <taxon>Kiritimatiellota</taxon>
        <taxon>Kiritimatiellia</taxon>
        <taxon>Kiritimatiellales</taxon>
        <taxon>Pontiellaceae</taxon>
        <taxon>Pontiella</taxon>
    </lineage>
</organism>
<dbReference type="EMBL" id="CAAHFH010000002">
    <property type="protein sequence ID" value="VGO22815.1"/>
    <property type="molecule type" value="Genomic_DNA"/>
</dbReference>
<evidence type="ECO:0000256" key="1">
    <source>
        <dbReference type="ARBA" id="ARBA00006284"/>
    </source>
</evidence>
<keyword evidence="2 4" id="KW-0808">Transferase</keyword>
<dbReference type="GO" id="GO:0008887">
    <property type="term" value="F:glycerate kinase activity"/>
    <property type="evidence" value="ECO:0007669"/>
    <property type="project" value="UniProtKB-UniRule"/>
</dbReference>
<comment type="similarity">
    <text evidence="1 4">Belongs to the glycerate kinase type-1 family.</text>
</comment>
<protein>
    <submittedName>
        <fullName evidence="5">Glycerate 3-kinase</fullName>
    </submittedName>
</protein>
<reference evidence="5 6" key="1">
    <citation type="submission" date="2019-04" db="EMBL/GenBank/DDBJ databases">
        <authorList>
            <person name="Van Vliet M D."/>
        </authorList>
    </citation>
    <scope>NUCLEOTIDE SEQUENCE [LARGE SCALE GENOMIC DNA]</scope>
    <source>
        <strain evidence="5 6">F21</strain>
    </source>
</reference>
<evidence type="ECO:0000256" key="3">
    <source>
        <dbReference type="ARBA" id="ARBA00022777"/>
    </source>
</evidence>
<dbReference type="Pfam" id="PF02595">
    <property type="entry name" value="Gly_kinase"/>
    <property type="match status" value="1"/>
</dbReference>
<evidence type="ECO:0000313" key="5">
    <source>
        <dbReference type="EMBL" id="VGO22815.1"/>
    </source>
</evidence>
<dbReference type="NCBIfam" id="TIGR00045">
    <property type="entry name" value="glycerate kinase"/>
    <property type="match status" value="1"/>
</dbReference>
<proteinExistence type="inferred from homology"/>
<dbReference type="Gene3D" id="3.40.50.10350">
    <property type="entry name" value="Glycerate kinase, domain 1"/>
    <property type="match status" value="1"/>
</dbReference>
<accession>A0A6C2UR88</accession>
<dbReference type="SUPFAM" id="SSF110738">
    <property type="entry name" value="Glycerate kinase I"/>
    <property type="match status" value="1"/>
</dbReference>
<dbReference type="AlphaFoldDB" id="A0A6C2UR88"/>
<dbReference type="PIRSF" id="PIRSF006078">
    <property type="entry name" value="GlxK"/>
    <property type="match status" value="1"/>
</dbReference>
<name>A0A6C2UR88_9BACT</name>
<sequence length="369" mass="37726">MKIVVAPDSYKGNMRSSKVCEIIKLAILQEQPDVEVLTFPMADGGEGTVDAVVEATGGRFQSLEVCGPLGEPVAARHGLLPDGTAIMEMASASGIELVPAEQLNPMKATTYGTGELLKHLLEEGHSSIVMGIGGSATVDGGVGMARALGYRFLDDSGSEATALADIASIDGSGVFQGLGNAHIRVACDVTNPLTGPNGAAAVFGPQKGATPEMIEQLDAGLANLWKLADVEGAPGDGAAGGLGYGLRAFCGAEIVSGANLIAETVGLPAALEGADLLITGEGRTDGQTASGKLCSVLAGLARDRGAKTLLLSGALQGELNPFLDVFDYAFSISAGHTSLEACIAHAPEDLAFVVKNVMRILYKQLGRTY</sequence>
<dbReference type="GO" id="GO:0031388">
    <property type="term" value="P:organic acid phosphorylation"/>
    <property type="evidence" value="ECO:0007669"/>
    <property type="project" value="UniProtKB-UniRule"/>
</dbReference>
<dbReference type="Gene3D" id="3.90.1510.10">
    <property type="entry name" value="Glycerate kinase, domain 2"/>
    <property type="match status" value="1"/>
</dbReference>